<keyword evidence="3 9" id="KW-0808">Transferase</keyword>
<proteinExistence type="inferred from homology"/>
<evidence type="ECO:0000256" key="8">
    <source>
        <dbReference type="RuleBase" id="RU363075"/>
    </source>
</evidence>
<dbReference type="PANTHER" id="PTHR22760:SF4">
    <property type="entry name" value="GPI MANNOSYLTRANSFERASE 3"/>
    <property type="match status" value="1"/>
</dbReference>
<dbReference type="OMA" id="TVLFMTK"/>
<evidence type="ECO:0000256" key="4">
    <source>
        <dbReference type="ARBA" id="ARBA00022692"/>
    </source>
</evidence>
<evidence type="ECO:0000313" key="10">
    <source>
        <dbReference type="Proteomes" id="UP000054359"/>
    </source>
</evidence>
<keyword evidence="5 8" id="KW-0256">Endoplasmic reticulum</keyword>
<feature type="transmembrane region" description="Helical" evidence="8">
    <location>
        <begin position="161"/>
        <end position="184"/>
    </location>
</feature>
<reference evidence="9 10" key="1">
    <citation type="submission" date="2013-11" db="EMBL/GenBank/DDBJ databases">
        <title>Genome sequencing of Stegodyphus mimosarum.</title>
        <authorList>
            <person name="Bechsgaard J."/>
        </authorList>
    </citation>
    <scope>NUCLEOTIDE SEQUENCE [LARGE SCALE GENOMIC DNA]</scope>
</reference>
<sequence>MFFGSLNVRILLIFILVRLLGVLIVQSAFVPDEYWQSLEVSHKMTFGYGYLTWEWVKGIRSCVYPLMFHVLYSIFPDSLIVRVYVPRIFQALLSALGDFFTYKLASELFGQRCGMWTVFNILSSWFLFYSSSRTLTNMAEASLTACGLYFYPWEKDKGLGYLWLAGASVMMRPTAIVLWLPLFLWHIQREKNVFSLLKGTFIIGLVLLLGLLIADRWCYGYWIFTPCNFFLFNWTFDIGSFYGSHNILWNFAVGLPTVLGVHIVPFVIGFNLPQLKSFYYLIFWILIVFR</sequence>
<name>A0A087TVJ1_STEMI</name>
<dbReference type="InterPro" id="IPR005599">
    <property type="entry name" value="GPI_mannosylTrfase"/>
</dbReference>
<evidence type="ECO:0000256" key="1">
    <source>
        <dbReference type="ARBA" id="ARBA00004477"/>
    </source>
</evidence>
<evidence type="ECO:0000256" key="2">
    <source>
        <dbReference type="ARBA" id="ARBA00022676"/>
    </source>
</evidence>
<evidence type="ECO:0000256" key="7">
    <source>
        <dbReference type="ARBA" id="ARBA00023136"/>
    </source>
</evidence>
<feature type="non-terminal residue" evidence="9">
    <location>
        <position position="290"/>
    </location>
</feature>
<dbReference type="Proteomes" id="UP000054359">
    <property type="component" value="Unassembled WGS sequence"/>
</dbReference>
<feature type="transmembrane region" description="Helical" evidence="8">
    <location>
        <begin position="219"/>
        <end position="236"/>
    </location>
</feature>
<evidence type="ECO:0000256" key="5">
    <source>
        <dbReference type="ARBA" id="ARBA00022824"/>
    </source>
</evidence>
<comment type="similarity">
    <text evidence="8">Belongs to the glycosyltransferase 22 family.</text>
</comment>
<dbReference type="GO" id="GO:0000026">
    <property type="term" value="F:alpha-1,2-mannosyltransferase activity"/>
    <property type="evidence" value="ECO:0007669"/>
    <property type="project" value="TreeGrafter"/>
</dbReference>
<feature type="transmembrane region" description="Helical" evidence="8">
    <location>
        <begin position="113"/>
        <end position="130"/>
    </location>
</feature>
<keyword evidence="4 8" id="KW-0812">Transmembrane</keyword>
<keyword evidence="10" id="KW-1185">Reference proteome</keyword>
<comment type="subcellular location">
    <subcellularLocation>
        <location evidence="1 8">Endoplasmic reticulum membrane</location>
        <topology evidence="1 8">Multi-pass membrane protein</topology>
    </subcellularLocation>
</comment>
<dbReference type="Pfam" id="PF03901">
    <property type="entry name" value="Glyco_transf_22"/>
    <property type="match status" value="1"/>
</dbReference>
<evidence type="ECO:0000313" key="9">
    <source>
        <dbReference type="EMBL" id="KFM69130.1"/>
    </source>
</evidence>
<organism evidence="9 10">
    <name type="scientific">Stegodyphus mimosarum</name>
    <name type="common">African social velvet spider</name>
    <dbReference type="NCBI Taxonomy" id="407821"/>
    <lineage>
        <taxon>Eukaryota</taxon>
        <taxon>Metazoa</taxon>
        <taxon>Ecdysozoa</taxon>
        <taxon>Arthropoda</taxon>
        <taxon>Chelicerata</taxon>
        <taxon>Arachnida</taxon>
        <taxon>Araneae</taxon>
        <taxon>Araneomorphae</taxon>
        <taxon>Entelegynae</taxon>
        <taxon>Eresoidea</taxon>
        <taxon>Eresidae</taxon>
        <taxon>Stegodyphus</taxon>
    </lineage>
</organism>
<dbReference type="EC" id="2.4.1.-" evidence="8"/>
<feature type="transmembrane region" description="Helical" evidence="8">
    <location>
        <begin position="196"/>
        <end position="213"/>
    </location>
</feature>
<evidence type="ECO:0000256" key="3">
    <source>
        <dbReference type="ARBA" id="ARBA00022679"/>
    </source>
</evidence>
<keyword evidence="2 8" id="KW-0328">Glycosyltransferase</keyword>
<evidence type="ECO:0000256" key="6">
    <source>
        <dbReference type="ARBA" id="ARBA00022989"/>
    </source>
</evidence>
<dbReference type="AlphaFoldDB" id="A0A087TVJ1"/>
<dbReference type="STRING" id="407821.A0A087TVJ1"/>
<protein>
    <recommendedName>
        <fullName evidence="8">Mannosyltransferase</fullName>
        <ecNumber evidence="8">2.4.1.-</ecNumber>
    </recommendedName>
</protein>
<dbReference type="OrthoDB" id="416834at2759"/>
<keyword evidence="6 8" id="KW-1133">Transmembrane helix</keyword>
<dbReference type="EMBL" id="KK116938">
    <property type="protein sequence ID" value="KFM69130.1"/>
    <property type="molecule type" value="Genomic_DNA"/>
</dbReference>
<feature type="transmembrane region" description="Helical" evidence="8">
    <location>
        <begin position="248"/>
        <end position="268"/>
    </location>
</feature>
<dbReference type="PANTHER" id="PTHR22760">
    <property type="entry name" value="GLYCOSYLTRANSFERASE"/>
    <property type="match status" value="1"/>
</dbReference>
<dbReference type="GO" id="GO:0006506">
    <property type="term" value="P:GPI anchor biosynthetic process"/>
    <property type="evidence" value="ECO:0007669"/>
    <property type="project" value="TreeGrafter"/>
</dbReference>
<keyword evidence="7 8" id="KW-0472">Membrane</keyword>
<gene>
    <name evidence="9" type="ORF">X975_07698</name>
</gene>
<accession>A0A087TVJ1</accession>
<dbReference type="GO" id="GO:0005789">
    <property type="term" value="C:endoplasmic reticulum membrane"/>
    <property type="evidence" value="ECO:0007669"/>
    <property type="project" value="UniProtKB-SubCell"/>
</dbReference>